<evidence type="ECO:0000313" key="3">
    <source>
        <dbReference type="Proteomes" id="UP000299102"/>
    </source>
</evidence>
<feature type="region of interest" description="Disordered" evidence="1">
    <location>
        <begin position="69"/>
        <end position="89"/>
    </location>
</feature>
<gene>
    <name evidence="2" type="ORF">EVAR_60957_1</name>
</gene>
<name>A0A4C1XUV7_EUMVA</name>
<evidence type="ECO:0000256" key="1">
    <source>
        <dbReference type="SAM" id="MobiDB-lite"/>
    </source>
</evidence>
<evidence type="ECO:0000313" key="2">
    <source>
        <dbReference type="EMBL" id="GBP66900.1"/>
    </source>
</evidence>
<keyword evidence="3" id="KW-1185">Reference proteome</keyword>
<proteinExistence type="predicted"/>
<dbReference type="Proteomes" id="UP000299102">
    <property type="component" value="Unassembled WGS sequence"/>
</dbReference>
<dbReference type="AlphaFoldDB" id="A0A4C1XUV7"/>
<organism evidence="2 3">
    <name type="scientific">Eumeta variegata</name>
    <name type="common">Bagworm moth</name>
    <name type="synonym">Eumeta japonica</name>
    <dbReference type="NCBI Taxonomy" id="151549"/>
    <lineage>
        <taxon>Eukaryota</taxon>
        <taxon>Metazoa</taxon>
        <taxon>Ecdysozoa</taxon>
        <taxon>Arthropoda</taxon>
        <taxon>Hexapoda</taxon>
        <taxon>Insecta</taxon>
        <taxon>Pterygota</taxon>
        <taxon>Neoptera</taxon>
        <taxon>Endopterygota</taxon>
        <taxon>Lepidoptera</taxon>
        <taxon>Glossata</taxon>
        <taxon>Ditrysia</taxon>
        <taxon>Tineoidea</taxon>
        <taxon>Psychidae</taxon>
        <taxon>Oiketicinae</taxon>
        <taxon>Eumeta</taxon>
    </lineage>
</organism>
<dbReference type="EMBL" id="BGZK01000971">
    <property type="protein sequence ID" value="GBP66900.1"/>
    <property type="molecule type" value="Genomic_DNA"/>
</dbReference>
<protein>
    <submittedName>
        <fullName evidence="2">Uncharacterized protein</fullName>
    </submittedName>
</protein>
<comment type="caution">
    <text evidence="2">The sequence shown here is derived from an EMBL/GenBank/DDBJ whole genome shotgun (WGS) entry which is preliminary data.</text>
</comment>
<accession>A0A4C1XUV7</accession>
<dbReference type="OrthoDB" id="7466854at2759"/>
<feature type="compositionally biased region" description="Pro residues" evidence="1">
    <location>
        <begin position="76"/>
        <end position="86"/>
    </location>
</feature>
<reference evidence="2 3" key="1">
    <citation type="journal article" date="2019" name="Commun. Biol.">
        <title>The bagworm genome reveals a unique fibroin gene that provides high tensile strength.</title>
        <authorList>
            <person name="Kono N."/>
            <person name="Nakamura H."/>
            <person name="Ohtoshi R."/>
            <person name="Tomita M."/>
            <person name="Numata K."/>
            <person name="Arakawa K."/>
        </authorList>
    </citation>
    <scope>NUCLEOTIDE SEQUENCE [LARGE SCALE GENOMIC DNA]</scope>
</reference>
<sequence length="180" mass="19141">MPLCAGEIEGFTPRPSFIKRIANRATYVRIGVCSVLPKLHFTKRSVDVFGNVHRESKVRFLVELRTKSLNEADPPSGRPPPRPAPPAKCSGHNYIPVSDKWRIGVDLCSAESGRPPRRASRAAWASVPLRGRGACGCAGAADTLVCVMARERAAGRYGPLVFPGAAAAVCGGHSANIGRG</sequence>